<dbReference type="Gene3D" id="3.60.10.10">
    <property type="entry name" value="Endonuclease/exonuclease/phosphatase"/>
    <property type="match status" value="1"/>
</dbReference>
<dbReference type="PANTHER" id="PTHR24128">
    <property type="entry name" value="HOMEOBOX PROTEIN WARIAI"/>
    <property type="match status" value="1"/>
</dbReference>
<keyword evidence="1" id="KW-0040">ANK repeat</keyword>
<keyword evidence="2" id="KW-0812">Transmembrane</keyword>
<dbReference type="Gene3D" id="1.25.40.20">
    <property type="entry name" value="Ankyrin repeat-containing domain"/>
    <property type="match status" value="1"/>
</dbReference>
<dbReference type="PROSITE" id="PS50297">
    <property type="entry name" value="ANK_REP_REGION"/>
    <property type="match status" value="2"/>
</dbReference>
<protein>
    <submittedName>
        <fullName evidence="4">Ankyrin repeat protein</fullName>
    </submittedName>
</protein>
<feature type="domain" description="Reverse transcriptase" evidence="3">
    <location>
        <begin position="384"/>
        <end position="675"/>
    </location>
</feature>
<evidence type="ECO:0000256" key="2">
    <source>
        <dbReference type="SAM" id="Phobius"/>
    </source>
</evidence>
<keyword evidence="2" id="KW-1133">Transmembrane helix</keyword>
<evidence type="ECO:0000259" key="3">
    <source>
        <dbReference type="PROSITE" id="PS50878"/>
    </source>
</evidence>
<comment type="caution">
    <text evidence="4">The sequence shown here is derived from an EMBL/GenBank/DDBJ whole genome shotgun (WGS) entry which is preliminary data.</text>
</comment>
<organism evidence="4 5">
    <name type="scientific">Hibiscus syriacus</name>
    <name type="common">Rose of Sharon</name>
    <dbReference type="NCBI Taxonomy" id="106335"/>
    <lineage>
        <taxon>Eukaryota</taxon>
        <taxon>Viridiplantae</taxon>
        <taxon>Streptophyta</taxon>
        <taxon>Embryophyta</taxon>
        <taxon>Tracheophyta</taxon>
        <taxon>Spermatophyta</taxon>
        <taxon>Magnoliopsida</taxon>
        <taxon>eudicotyledons</taxon>
        <taxon>Gunneridae</taxon>
        <taxon>Pentapetalae</taxon>
        <taxon>rosids</taxon>
        <taxon>malvids</taxon>
        <taxon>Malvales</taxon>
        <taxon>Malvaceae</taxon>
        <taxon>Malvoideae</taxon>
        <taxon>Hibiscus</taxon>
    </lineage>
</organism>
<dbReference type="Gene3D" id="3.30.70.270">
    <property type="match status" value="1"/>
</dbReference>
<dbReference type="Pfam" id="PF00078">
    <property type="entry name" value="RVT_1"/>
    <property type="match status" value="1"/>
</dbReference>
<evidence type="ECO:0000313" key="4">
    <source>
        <dbReference type="EMBL" id="KAE8708370.1"/>
    </source>
</evidence>
<sequence>MDESLRTASLTGNVGDLYRLIRIDGNALRRFEDVEFVDTPLHIAAEQGCIRFAMEIMNLKPSFARKLNQDGLSPMHLAVEKGHKEMALRFMEMDKDVVRVKGKSGKTPLHLVSKVGNHDGMLDRFLEACPECVLDVTTKNRTALHIATKNKRLDVLQVLIRMLRKKDKDYYREVVNRKDEDGNTALHIAAGNNQPQMLRLLLDCKANKHATNQAGSTALDVAIGQSYRESISILRGCCIPRVSNFKYKMEKQIAKYLTKASSLIFSDMDNISGEDRNALLVILGLLLTVTFQAALSPPGGVWQDESSSESKGSYDRLSLGMSVLPQYEFLLFYVPTYVVFIVTFFLTLALLKPFPNGFRTTLQFLIASAIDDYLRSCHSFRSHRAYRGRARQSGVKETRLRVCSLNVGTLNARLLELTDVLSNRKIDFACIQETRWKGARARECNGYKLCVCPTLRSIPEYQKVFIGGDFNGHIGSATDGYDGVHGGFSFGSRNEEGRTLGTTKEIPNIVATTKAYDSIPRDTIWKNLEMIWIPTAYIRAIRDMYCRSTTYIRTTVGDTEAFPVEIGLHQGSALSPYILALIMDDIYCSTPDGVPWCMLFADDIVLVAEKKTELNSRLTTWMTALEEKCIRINIEKTQYLCSNFSGNQNDEDVEVCIEGHILPSNDCFKYLGSMIHKDGGVDDDVTHQCWAIKKDHVRKMEAVEMRMLRWVCGRTLWDMKPNSAIRKSLGVVPVSEKLREGRLRWFGHVLRRSSTEAALNLALGAAYYPTSPLPHYIWE</sequence>
<dbReference type="InterPro" id="IPR043128">
    <property type="entry name" value="Rev_trsase/Diguanyl_cyclase"/>
</dbReference>
<dbReference type="InterPro" id="IPR026961">
    <property type="entry name" value="PGG_dom"/>
</dbReference>
<name>A0A6A3AUI6_HIBSY</name>
<dbReference type="SUPFAM" id="SSF56672">
    <property type="entry name" value="DNA/RNA polymerases"/>
    <property type="match status" value="1"/>
</dbReference>
<dbReference type="SUPFAM" id="SSF56219">
    <property type="entry name" value="DNase I-like"/>
    <property type="match status" value="1"/>
</dbReference>
<dbReference type="InterPro" id="IPR036770">
    <property type="entry name" value="Ankyrin_rpt-contain_sf"/>
</dbReference>
<dbReference type="InterPro" id="IPR043502">
    <property type="entry name" value="DNA/RNA_pol_sf"/>
</dbReference>
<dbReference type="InterPro" id="IPR036691">
    <property type="entry name" value="Endo/exonu/phosph_ase_sf"/>
</dbReference>
<accession>A0A6A3AUI6</accession>
<dbReference type="InterPro" id="IPR000477">
    <property type="entry name" value="RT_dom"/>
</dbReference>
<evidence type="ECO:0000313" key="5">
    <source>
        <dbReference type="Proteomes" id="UP000436088"/>
    </source>
</evidence>
<dbReference type="PROSITE" id="PS50878">
    <property type="entry name" value="RT_POL"/>
    <property type="match status" value="1"/>
</dbReference>
<gene>
    <name evidence="4" type="ORF">F3Y22_tig00110344pilonHSYRG00033</name>
</gene>
<proteinExistence type="predicted"/>
<dbReference type="PROSITE" id="PS50088">
    <property type="entry name" value="ANK_REPEAT"/>
    <property type="match status" value="2"/>
</dbReference>
<dbReference type="Pfam" id="PF12796">
    <property type="entry name" value="Ank_2"/>
    <property type="match status" value="3"/>
</dbReference>
<dbReference type="Pfam" id="PF13962">
    <property type="entry name" value="PGG"/>
    <property type="match status" value="1"/>
</dbReference>
<dbReference type="EMBL" id="VEPZ02000944">
    <property type="protein sequence ID" value="KAE8708370.1"/>
    <property type="molecule type" value="Genomic_DNA"/>
</dbReference>
<feature type="repeat" description="ANK" evidence="1">
    <location>
        <begin position="70"/>
        <end position="97"/>
    </location>
</feature>
<evidence type="ECO:0000256" key="1">
    <source>
        <dbReference type="PROSITE-ProRule" id="PRU00023"/>
    </source>
</evidence>
<dbReference type="InterPro" id="IPR002110">
    <property type="entry name" value="Ankyrin_rpt"/>
</dbReference>
<keyword evidence="2" id="KW-0472">Membrane</keyword>
<dbReference type="SMART" id="SM00248">
    <property type="entry name" value="ANK"/>
    <property type="match status" value="5"/>
</dbReference>
<feature type="repeat" description="ANK" evidence="1">
    <location>
        <begin position="181"/>
        <end position="213"/>
    </location>
</feature>
<dbReference type="Proteomes" id="UP000436088">
    <property type="component" value="Unassembled WGS sequence"/>
</dbReference>
<reference evidence="4" key="1">
    <citation type="submission" date="2019-09" db="EMBL/GenBank/DDBJ databases">
        <title>Draft genome information of white flower Hibiscus syriacus.</title>
        <authorList>
            <person name="Kim Y.-M."/>
        </authorList>
    </citation>
    <scope>NUCLEOTIDE SEQUENCE [LARGE SCALE GENOMIC DNA]</scope>
    <source>
        <strain evidence="4">YM2019G1</strain>
    </source>
</reference>
<keyword evidence="5" id="KW-1185">Reference proteome</keyword>
<dbReference type="PANTHER" id="PTHR24128:SF46">
    <property type="entry name" value="ALPHA-LATROTOXIN-LHE1A-LIKE ISOFORM X1"/>
    <property type="match status" value="1"/>
</dbReference>
<dbReference type="AlphaFoldDB" id="A0A6A3AUI6"/>
<feature type="transmembrane region" description="Helical" evidence="2">
    <location>
        <begin position="330"/>
        <end position="351"/>
    </location>
</feature>
<dbReference type="SUPFAM" id="SSF48403">
    <property type="entry name" value="Ankyrin repeat"/>
    <property type="match status" value="1"/>
</dbReference>